<keyword evidence="5" id="KW-1185">Reference proteome</keyword>
<dbReference type="InterPro" id="IPR011032">
    <property type="entry name" value="GroES-like_sf"/>
</dbReference>
<dbReference type="InterPro" id="IPR013149">
    <property type="entry name" value="ADH-like_C"/>
</dbReference>
<feature type="domain" description="Alcohol dehydrogenase-like C-terminal" evidence="2">
    <location>
        <begin position="219"/>
        <end position="354"/>
    </location>
</feature>
<dbReference type="InterPro" id="IPR050129">
    <property type="entry name" value="Zn_alcohol_dh"/>
</dbReference>
<dbReference type="EMBL" id="QWLB01000028">
    <property type="protein sequence ID" value="RIH91978.1"/>
    <property type="molecule type" value="Genomic_DNA"/>
</dbReference>
<dbReference type="EC" id="1.1.1.103" evidence="4"/>
<organism evidence="4 5">
    <name type="scientific">Meiothermus granaticius NBRC 107808</name>
    <dbReference type="NCBI Taxonomy" id="1227551"/>
    <lineage>
        <taxon>Bacteria</taxon>
        <taxon>Thermotogati</taxon>
        <taxon>Deinococcota</taxon>
        <taxon>Deinococci</taxon>
        <taxon>Thermales</taxon>
        <taxon>Thermaceae</taxon>
        <taxon>Meiothermus</taxon>
    </lineage>
</organism>
<evidence type="ECO:0000259" key="2">
    <source>
        <dbReference type="Pfam" id="PF00107"/>
    </source>
</evidence>
<evidence type="ECO:0000313" key="5">
    <source>
        <dbReference type="Proteomes" id="UP000266178"/>
    </source>
</evidence>
<gene>
    <name evidence="4" type="primary">tdh</name>
    <name evidence="4" type="ORF">Mgrana_02159</name>
</gene>
<dbReference type="Pfam" id="PF08240">
    <property type="entry name" value="ADH_N"/>
    <property type="match status" value="1"/>
</dbReference>
<name>A0A399F6W7_9DEIN</name>
<sequence length="391" mass="42195">MLRSVAAPALANTAPASRALMQALVFYPSIPRYVASRMLGKRYPARALPLRLSSLPEPERPEGFERLKVRLSGICGSDLALLYGKNSPSLSPMFSFPAVLGHEILAELGGVRVVVNPVLSCLERGLPECPACARGDDHLCQNVTEGNFAPGMLGFCADLPGGWAQRIVVHRERIFPVDERVPDERAVLTEPMAVAVHGIHTALARDWPKELLVVGAGTIGLVTVKALRVMGYTGVLHVVARRSRQAELARSLGADHIHPSTQAAQQATGARRYRGLLGATAWRGGYEAVVEASGSPGGLQEASWAVREGGRVLLLGAPGMALHDFSPYWFREVRLFGSYCYSWDTFAQTVKMLTEAEGLEALVSQRFPLEAWPEALGAASAKKGVKVVFQP</sequence>
<keyword evidence="1 4" id="KW-0560">Oxidoreductase</keyword>
<dbReference type="InterPro" id="IPR036291">
    <property type="entry name" value="NAD(P)-bd_dom_sf"/>
</dbReference>
<accession>A0A399F6W7</accession>
<dbReference type="AlphaFoldDB" id="A0A399F6W7"/>
<dbReference type="SUPFAM" id="SSF50129">
    <property type="entry name" value="GroES-like"/>
    <property type="match status" value="1"/>
</dbReference>
<dbReference type="Proteomes" id="UP000266178">
    <property type="component" value="Unassembled WGS sequence"/>
</dbReference>
<comment type="caution">
    <text evidence="4">The sequence shown here is derived from an EMBL/GenBank/DDBJ whole genome shotgun (WGS) entry which is preliminary data.</text>
</comment>
<dbReference type="Gene3D" id="3.90.180.10">
    <property type="entry name" value="Medium-chain alcohol dehydrogenases, catalytic domain"/>
    <property type="match status" value="1"/>
</dbReference>
<evidence type="ECO:0000256" key="1">
    <source>
        <dbReference type="ARBA" id="ARBA00023002"/>
    </source>
</evidence>
<dbReference type="Pfam" id="PF00107">
    <property type="entry name" value="ADH_zinc_N"/>
    <property type="match status" value="1"/>
</dbReference>
<evidence type="ECO:0000313" key="4">
    <source>
        <dbReference type="EMBL" id="RIH91978.1"/>
    </source>
</evidence>
<proteinExistence type="predicted"/>
<dbReference type="GO" id="GO:0008743">
    <property type="term" value="F:L-threonine 3-dehydrogenase activity"/>
    <property type="evidence" value="ECO:0007669"/>
    <property type="project" value="UniProtKB-EC"/>
</dbReference>
<evidence type="ECO:0000259" key="3">
    <source>
        <dbReference type="Pfam" id="PF08240"/>
    </source>
</evidence>
<dbReference type="SUPFAM" id="SSF51735">
    <property type="entry name" value="NAD(P)-binding Rossmann-fold domains"/>
    <property type="match status" value="1"/>
</dbReference>
<protein>
    <submittedName>
        <fullName evidence="4">L-threonine 3-dehydrogenase</fullName>
        <ecNumber evidence="4">1.1.1.103</ecNumber>
    </submittedName>
</protein>
<dbReference type="InterPro" id="IPR013154">
    <property type="entry name" value="ADH-like_N"/>
</dbReference>
<dbReference type="Gene3D" id="3.40.50.720">
    <property type="entry name" value="NAD(P)-binding Rossmann-like Domain"/>
    <property type="match status" value="1"/>
</dbReference>
<feature type="domain" description="Alcohol dehydrogenase-like N-terminal" evidence="3">
    <location>
        <begin position="67"/>
        <end position="178"/>
    </location>
</feature>
<reference evidence="4 5" key="1">
    <citation type="submission" date="2018-08" db="EMBL/GenBank/DDBJ databases">
        <title>Meiothermus granaticius genome AF-68 sequencing project.</title>
        <authorList>
            <person name="Da Costa M.S."/>
            <person name="Albuquerque L."/>
            <person name="Raposo P."/>
            <person name="Froufe H.J.C."/>
            <person name="Barroso C.S."/>
            <person name="Egas C."/>
        </authorList>
    </citation>
    <scope>NUCLEOTIDE SEQUENCE [LARGE SCALE GENOMIC DNA]</scope>
    <source>
        <strain evidence="4 5">AF-68</strain>
    </source>
</reference>
<dbReference type="PANTHER" id="PTHR43401">
    <property type="entry name" value="L-THREONINE 3-DEHYDROGENASE"/>
    <property type="match status" value="1"/>
</dbReference>
<dbReference type="PANTHER" id="PTHR43401:SF2">
    <property type="entry name" value="L-THREONINE 3-DEHYDROGENASE"/>
    <property type="match status" value="1"/>
</dbReference>